<keyword evidence="2" id="KW-0326">Glycosidase</keyword>
<feature type="domain" description="Fibronectin type-III" evidence="5">
    <location>
        <begin position="256"/>
        <end position="344"/>
    </location>
</feature>
<dbReference type="Gene3D" id="2.60.120.260">
    <property type="entry name" value="Galactose-binding domain-like"/>
    <property type="match status" value="1"/>
</dbReference>
<dbReference type="InterPro" id="IPR036610">
    <property type="entry name" value="PEBP-like_sf"/>
</dbReference>
<dbReference type="SUPFAM" id="SSF49785">
    <property type="entry name" value="Galactose-binding domain-like"/>
    <property type="match status" value="1"/>
</dbReference>
<dbReference type="InterPro" id="IPR012938">
    <property type="entry name" value="Glc/Sorbosone_DH"/>
</dbReference>
<dbReference type="Pfam" id="PF07995">
    <property type="entry name" value="GSDH"/>
    <property type="match status" value="1"/>
</dbReference>
<dbReference type="Pfam" id="PF01161">
    <property type="entry name" value="PBP"/>
    <property type="match status" value="1"/>
</dbReference>
<dbReference type="InterPro" id="IPR005084">
    <property type="entry name" value="CBM6"/>
</dbReference>
<protein>
    <submittedName>
        <fullName evidence="7">PQQ-dependent sugar dehydrogenase</fullName>
    </submittedName>
</protein>
<dbReference type="PANTHER" id="PTHR19328">
    <property type="entry name" value="HEDGEHOG-INTERACTING PROTEIN"/>
    <property type="match status" value="1"/>
</dbReference>
<name>A0ABV5ZSS7_9PSEU</name>
<evidence type="ECO:0000256" key="3">
    <source>
        <dbReference type="ARBA" id="ARBA00023326"/>
    </source>
</evidence>
<keyword evidence="8" id="KW-1185">Reference proteome</keyword>
<dbReference type="InterPro" id="IPR013783">
    <property type="entry name" value="Ig-like_fold"/>
</dbReference>
<keyword evidence="4" id="KW-0732">Signal</keyword>
<evidence type="ECO:0000313" key="8">
    <source>
        <dbReference type="Proteomes" id="UP001589693"/>
    </source>
</evidence>
<dbReference type="InterPro" id="IPR008979">
    <property type="entry name" value="Galactose-bd-like_sf"/>
</dbReference>
<feature type="signal peptide" evidence="4">
    <location>
        <begin position="1"/>
        <end position="28"/>
    </location>
</feature>
<dbReference type="Pfam" id="PF03422">
    <property type="entry name" value="CBM_6"/>
    <property type="match status" value="1"/>
</dbReference>
<dbReference type="SMART" id="SM00060">
    <property type="entry name" value="FN3"/>
    <property type="match status" value="2"/>
</dbReference>
<dbReference type="EMBL" id="JBHLZU010000006">
    <property type="protein sequence ID" value="MFB9903932.1"/>
    <property type="molecule type" value="Genomic_DNA"/>
</dbReference>
<dbReference type="CDD" id="cd04082">
    <property type="entry name" value="CBM35_pectate_lyase-like"/>
    <property type="match status" value="1"/>
</dbReference>
<dbReference type="InterPro" id="IPR008914">
    <property type="entry name" value="PEBP"/>
</dbReference>
<evidence type="ECO:0000259" key="5">
    <source>
        <dbReference type="PROSITE" id="PS50853"/>
    </source>
</evidence>
<dbReference type="Gene3D" id="2.60.40.10">
    <property type="entry name" value="Immunoglobulins"/>
    <property type="match status" value="2"/>
</dbReference>
<dbReference type="Gene3D" id="3.90.280.10">
    <property type="entry name" value="PEBP-like"/>
    <property type="match status" value="1"/>
</dbReference>
<keyword evidence="3" id="KW-0119">Carbohydrate metabolism</keyword>
<evidence type="ECO:0000259" key="6">
    <source>
        <dbReference type="PROSITE" id="PS51175"/>
    </source>
</evidence>
<dbReference type="InterPro" id="IPR003961">
    <property type="entry name" value="FN3_dom"/>
</dbReference>
<proteinExistence type="inferred from homology"/>
<dbReference type="Gene3D" id="2.120.10.30">
    <property type="entry name" value="TolB, C-terminal domain"/>
    <property type="match status" value="1"/>
</dbReference>
<evidence type="ECO:0000256" key="1">
    <source>
        <dbReference type="ARBA" id="ARBA00007120"/>
    </source>
</evidence>
<organism evidence="7 8">
    <name type="scientific">Allokutzneria oryzae</name>
    <dbReference type="NCBI Taxonomy" id="1378989"/>
    <lineage>
        <taxon>Bacteria</taxon>
        <taxon>Bacillati</taxon>
        <taxon>Actinomycetota</taxon>
        <taxon>Actinomycetes</taxon>
        <taxon>Pseudonocardiales</taxon>
        <taxon>Pseudonocardiaceae</taxon>
        <taxon>Allokutzneria</taxon>
    </lineage>
</organism>
<dbReference type="InterPro" id="IPR005247">
    <property type="entry name" value="YbhB_YbcL/LppC-like"/>
</dbReference>
<dbReference type="InterPro" id="IPR036116">
    <property type="entry name" value="FN3_sf"/>
</dbReference>
<dbReference type="PANTHER" id="PTHR19328:SF13">
    <property type="entry name" value="HIPL1 PROTEIN"/>
    <property type="match status" value="1"/>
</dbReference>
<gene>
    <name evidence="7" type="ORF">ACFFQA_08275</name>
</gene>
<keyword evidence="2" id="KW-0378">Hydrolase</keyword>
<dbReference type="SUPFAM" id="SSF49265">
    <property type="entry name" value="Fibronectin type III"/>
    <property type="match status" value="1"/>
</dbReference>
<dbReference type="InterPro" id="IPR011041">
    <property type="entry name" value="Quinoprot_gluc/sorb_DH_b-prop"/>
</dbReference>
<dbReference type="Pfam" id="PF00041">
    <property type="entry name" value="fn3"/>
    <property type="match status" value="2"/>
</dbReference>
<accession>A0ABV5ZSS7</accession>
<dbReference type="SUPFAM" id="SSF49777">
    <property type="entry name" value="PEBP-like"/>
    <property type="match status" value="1"/>
</dbReference>
<comment type="similarity">
    <text evidence="1">Belongs to the UPF0098 family.</text>
</comment>
<comment type="caution">
    <text evidence="7">The sequence shown here is derived from an EMBL/GenBank/DDBJ whole genome shotgun (WGS) entry which is preliminary data.</text>
</comment>
<sequence>MVQSGRHPAIAVALAAVVTASLSVPAHAAPTDYEAEDAQISQGVVESNHTGFSGRGFVNYTNVAGSYVEWTVPVAQAGTYSLTLRFANGTGVNRPLDFQVNGAISASAVAFPGTGAWTTWQTRTITASLAAGQNKVRAVATTAEGGPNADKLIVDAVDSEKPTAPGNLRSNGAATPTTVALAWDAARDNVGVTGYDVYQHGQLMKTVAGLSTTVEGLTPNTDYQWTVFAKDAAGNVSPASNEIVIKTPPAQQDTEAPSAPTGLAQNAVGPNTVGLRWGASQDNVGVTGYEILRDGQVAATATGTTGEVDGLTPNTSYRFTVRARDAVGNRSAVSNEITVRTTASGGGGGVEPGKVTTLASGVDVPWGVAFLPDGAALVSERNNFTIFRLTSGGQRTPAGKVPNAVTTGGEGGLLGVEISPNFASDKWVYIYHSSNEGNRVVRMKYENNALVQSSYQVLLGNIPQSRYHNGGRLRFGPDGMLYVATGDAQTHQNAQNINTTAGKILRITPEGRVPADNPFAGNPVWSYGHRNVQGLGFDSRGRLWATEFGNSQMDELNLIVKGGNYGWSDCEGTATGLGGGGCGKPGFIRPVRTFAPTGSNSPSGLTIVNDHIFIAQTTGERVYRMKINGDGVEAPKPYFQGSYGRLRTVEKAPGGGLWLTTTTDKDGVANNDRVFHIELTGGTTLPGELKLTSPAFTNDAMIPAKHTCAGDGKAGQDVSPPLAWTPGVADAKSYAIVFADRVNNGNKRHWAIWDIPASTTSLAEKLGKGFTVPGLGGAKQKAMGSGDVSTQYFGPCPGGRTNPYTFTLYAVKTATVPGLTQSSGLDAIQNAVAANSSATAVLTARSNAST</sequence>
<dbReference type="PROSITE" id="PS50853">
    <property type="entry name" value="FN3"/>
    <property type="match status" value="2"/>
</dbReference>
<dbReference type="Proteomes" id="UP001589693">
    <property type="component" value="Unassembled WGS sequence"/>
</dbReference>
<reference evidence="7 8" key="1">
    <citation type="submission" date="2024-09" db="EMBL/GenBank/DDBJ databases">
        <authorList>
            <person name="Sun Q."/>
            <person name="Mori K."/>
        </authorList>
    </citation>
    <scope>NUCLEOTIDE SEQUENCE [LARGE SCALE GENOMIC DNA]</scope>
    <source>
        <strain evidence="7 8">TBRC 7907</strain>
    </source>
</reference>
<feature type="domain" description="Fibronectin type-III" evidence="5">
    <location>
        <begin position="164"/>
        <end position="250"/>
    </location>
</feature>
<dbReference type="PROSITE" id="PS51175">
    <property type="entry name" value="CBM6"/>
    <property type="match status" value="1"/>
</dbReference>
<evidence type="ECO:0000256" key="4">
    <source>
        <dbReference type="SAM" id="SignalP"/>
    </source>
</evidence>
<evidence type="ECO:0000256" key="2">
    <source>
        <dbReference type="ARBA" id="ARBA00023295"/>
    </source>
</evidence>
<feature type="chain" id="PRO_5046279308" evidence="4">
    <location>
        <begin position="29"/>
        <end position="850"/>
    </location>
</feature>
<dbReference type="CDD" id="cd00063">
    <property type="entry name" value="FN3"/>
    <property type="match status" value="2"/>
</dbReference>
<keyword evidence="3" id="KW-0624">Polysaccharide degradation</keyword>
<evidence type="ECO:0000313" key="7">
    <source>
        <dbReference type="EMBL" id="MFB9903932.1"/>
    </source>
</evidence>
<feature type="domain" description="CBM6" evidence="6">
    <location>
        <begin position="31"/>
        <end position="155"/>
    </location>
</feature>
<dbReference type="CDD" id="cd00865">
    <property type="entry name" value="PEBP_bact_arch"/>
    <property type="match status" value="1"/>
</dbReference>
<dbReference type="InterPro" id="IPR011042">
    <property type="entry name" value="6-blade_b-propeller_TolB-like"/>
</dbReference>
<dbReference type="SUPFAM" id="SSF50952">
    <property type="entry name" value="Soluble quinoprotein glucose dehydrogenase"/>
    <property type="match status" value="1"/>
</dbReference>